<sequence length="404" mass="44496">MLFLRADLSGIKIGLGEPVKVMGAINLSPESFYKGSVVKDPDEALRRAERMVEEGASIIDVGGMSTAPYLETQVSPEEEKRRVIPVLRKIKDLGVPLSIDTQRYEVASAAAEAGATIINDVSGLSDPRLAELIASMDLSLILGARGSVKGEDPIREIRGLLREALRRAIGIKEDKIALDPLIGFFREKNWYIRDSEVIRRLRSLLILGRPICIGVSRKSFIGKITGEEDPEKRLFGSLSATAIAVYNGASLIRTHDVKETVQAVRVAEFIRKEVDQVRVGDVEAYQFSFDLRAEDMEDFFIEIGSHPQGAMRMSDKAEMRIIYMRGVRNPVALVVKQEMLASGGEAALPSSSIVFGEERVDLVIIGNLKQLRRLIEKMDLNSKIGGSLSKDFGEVRDALSNLVG</sequence>
<evidence type="ECO:0000256" key="8">
    <source>
        <dbReference type="ARBA" id="ARBA00022909"/>
    </source>
</evidence>
<evidence type="ECO:0000256" key="2">
    <source>
        <dbReference type="ARBA" id="ARBA00001946"/>
    </source>
</evidence>
<dbReference type="Gene3D" id="3.20.20.20">
    <property type="entry name" value="Dihydropteroate synthase-like"/>
    <property type="match status" value="1"/>
</dbReference>
<dbReference type="GO" id="GO:0046872">
    <property type="term" value="F:metal ion binding"/>
    <property type="evidence" value="ECO:0007669"/>
    <property type="project" value="UniProtKB-KW"/>
</dbReference>
<proteinExistence type="predicted"/>
<evidence type="ECO:0000313" key="10">
    <source>
        <dbReference type="EMBL" id="RSN67501.1"/>
    </source>
</evidence>
<dbReference type="InterPro" id="IPR011005">
    <property type="entry name" value="Dihydropteroate_synth-like_sf"/>
</dbReference>
<comment type="catalytic activity">
    <reaction evidence="1">
        <text>(7,8-dihydropterin-6-yl)methyl diphosphate + 4-aminobenzoate = 7,8-dihydropteroate + diphosphate</text>
        <dbReference type="Rhea" id="RHEA:19949"/>
        <dbReference type="ChEBI" id="CHEBI:17836"/>
        <dbReference type="ChEBI" id="CHEBI:17839"/>
        <dbReference type="ChEBI" id="CHEBI:33019"/>
        <dbReference type="ChEBI" id="CHEBI:72950"/>
        <dbReference type="EC" id="2.5.1.15"/>
    </reaction>
</comment>
<evidence type="ECO:0000259" key="9">
    <source>
        <dbReference type="PROSITE" id="PS50972"/>
    </source>
</evidence>
<dbReference type="SUPFAM" id="SSF51717">
    <property type="entry name" value="Dihydropteroate synthetase-like"/>
    <property type="match status" value="1"/>
</dbReference>
<feature type="domain" description="Pterin-binding" evidence="9">
    <location>
        <begin position="19"/>
        <end position="265"/>
    </location>
</feature>
<comment type="caution">
    <text evidence="10">The sequence shown here is derived from an EMBL/GenBank/DDBJ whole genome shotgun (WGS) entry which is preliminary data.</text>
</comment>
<evidence type="ECO:0000256" key="7">
    <source>
        <dbReference type="ARBA" id="ARBA00022842"/>
    </source>
</evidence>
<dbReference type="Proteomes" id="UP000278149">
    <property type="component" value="Unassembled WGS sequence"/>
</dbReference>
<evidence type="ECO:0000313" key="11">
    <source>
        <dbReference type="Proteomes" id="UP000278149"/>
    </source>
</evidence>
<name>A0A429G0Y2_9CREN</name>
<dbReference type="EC" id="2.5.1.15" evidence="4"/>
<dbReference type="RefSeq" id="WP_125742773.1">
    <property type="nucleotide sequence ID" value="NZ_RCOR01000043.1"/>
</dbReference>
<evidence type="ECO:0000256" key="3">
    <source>
        <dbReference type="ARBA" id="ARBA00004763"/>
    </source>
</evidence>
<comment type="pathway">
    <text evidence="3">Cofactor biosynthesis; tetrahydrofolate biosynthesis; 7,8-dihydrofolate from 2-amino-4-hydroxy-6-hydroxymethyl-7,8-dihydropteridine diphosphate and 4-aminobenzoate: step 1/2.</text>
</comment>
<gene>
    <name evidence="10" type="primary">folP</name>
    <name evidence="10" type="ORF">D9Q81_08480</name>
</gene>
<dbReference type="InterPro" id="IPR000489">
    <property type="entry name" value="Pterin-binding_dom"/>
</dbReference>
<keyword evidence="6" id="KW-0479">Metal-binding</keyword>
<dbReference type="Pfam" id="PF00809">
    <property type="entry name" value="Pterin_bind"/>
    <property type="match status" value="1"/>
</dbReference>
<evidence type="ECO:0000256" key="6">
    <source>
        <dbReference type="ARBA" id="ARBA00022723"/>
    </source>
</evidence>
<organism evidence="10 11">
    <name type="scientific">Candidatus Korarchaeum cryptofilum</name>
    <dbReference type="NCBI Taxonomy" id="498846"/>
    <lineage>
        <taxon>Archaea</taxon>
        <taxon>Thermoproteota</taxon>
        <taxon>Candidatus Korarchaeia</taxon>
        <taxon>Candidatus Korarchaeales</taxon>
        <taxon>Candidatus Korarchaeaceae</taxon>
        <taxon>Candidatus Korarchaeum</taxon>
    </lineage>
</organism>
<dbReference type="EMBL" id="RCOR01000043">
    <property type="protein sequence ID" value="RSN67501.1"/>
    <property type="molecule type" value="Genomic_DNA"/>
</dbReference>
<dbReference type="GO" id="GO:0046656">
    <property type="term" value="P:folic acid biosynthetic process"/>
    <property type="evidence" value="ECO:0007669"/>
    <property type="project" value="UniProtKB-KW"/>
</dbReference>
<dbReference type="PROSITE" id="PS00793">
    <property type="entry name" value="DHPS_2"/>
    <property type="match status" value="1"/>
</dbReference>
<protein>
    <recommendedName>
        <fullName evidence="4">dihydropteroate synthase</fullName>
        <ecNumber evidence="4">2.5.1.15</ecNumber>
    </recommendedName>
</protein>
<dbReference type="PANTHER" id="PTHR20941">
    <property type="entry name" value="FOLATE SYNTHESIS PROTEINS"/>
    <property type="match status" value="1"/>
</dbReference>
<accession>A0A429G0Y2</accession>
<dbReference type="PROSITE" id="PS50972">
    <property type="entry name" value="PTERIN_BINDING"/>
    <property type="match status" value="1"/>
</dbReference>
<dbReference type="GO" id="GO:0046654">
    <property type="term" value="P:tetrahydrofolate biosynthetic process"/>
    <property type="evidence" value="ECO:0007669"/>
    <property type="project" value="TreeGrafter"/>
</dbReference>
<dbReference type="InterPro" id="IPR006390">
    <property type="entry name" value="DHP_synth_dom"/>
</dbReference>
<dbReference type="InterPro" id="IPR045031">
    <property type="entry name" value="DHP_synth-like"/>
</dbReference>
<dbReference type="AlphaFoldDB" id="A0A429G0Y2"/>
<dbReference type="NCBIfam" id="TIGR01496">
    <property type="entry name" value="DHPS"/>
    <property type="match status" value="1"/>
</dbReference>
<reference evidence="10 11" key="1">
    <citation type="submission" date="2018-10" db="EMBL/GenBank/DDBJ databases">
        <title>Co-occurring genomic capacity for anaerobic methane metabolism and dissimilatory sulfite reduction discovered in the Korarchaeota.</title>
        <authorList>
            <person name="Mckay L.J."/>
            <person name="Dlakic M."/>
            <person name="Fields M.W."/>
            <person name="Delmont T.O."/>
            <person name="Eren A.M."/>
            <person name="Jay Z.J."/>
            <person name="Klingelsmith K.B."/>
            <person name="Rusch D.B."/>
            <person name="Inskeep W.P."/>
        </authorList>
    </citation>
    <scope>NUCLEOTIDE SEQUENCE [LARGE SCALE GENOMIC DNA]</scope>
    <source>
        <strain evidence="10 11">WS</strain>
    </source>
</reference>
<evidence type="ECO:0000256" key="4">
    <source>
        <dbReference type="ARBA" id="ARBA00012458"/>
    </source>
</evidence>
<dbReference type="PANTHER" id="PTHR20941:SF1">
    <property type="entry name" value="FOLIC ACID SYNTHESIS PROTEIN FOL1"/>
    <property type="match status" value="1"/>
</dbReference>
<keyword evidence="8" id="KW-0289">Folate biosynthesis</keyword>
<keyword evidence="7" id="KW-0460">Magnesium</keyword>
<dbReference type="GO" id="GO:0004156">
    <property type="term" value="F:dihydropteroate synthase activity"/>
    <property type="evidence" value="ECO:0007669"/>
    <property type="project" value="UniProtKB-EC"/>
</dbReference>
<keyword evidence="5 10" id="KW-0808">Transferase</keyword>
<comment type="cofactor">
    <cofactor evidence="2">
        <name>Mg(2+)</name>
        <dbReference type="ChEBI" id="CHEBI:18420"/>
    </cofactor>
</comment>
<evidence type="ECO:0000256" key="5">
    <source>
        <dbReference type="ARBA" id="ARBA00022679"/>
    </source>
</evidence>
<evidence type="ECO:0000256" key="1">
    <source>
        <dbReference type="ARBA" id="ARBA00000012"/>
    </source>
</evidence>